<dbReference type="InterPro" id="IPR001633">
    <property type="entry name" value="EAL_dom"/>
</dbReference>
<dbReference type="EMBL" id="AVPF01000018">
    <property type="protein sequence ID" value="KGX88715.1"/>
    <property type="molecule type" value="Genomic_DNA"/>
</dbReference>
<dbReference type="SMART" id="SM00052">
    <property type="entry name" value="EAL"/>
    <property type="match status" value="1"/>
</dbReference>
<organism evidence="4 5">
    <name type="scientific">Pontibacillus marinus BH030004 = DSM 16465</name>
    <dbReference type="NCBI Taxonomy" id="1385511"/>
    <lineage>
        <taxon>Bacteria</taxon>
        <taxon>Bacillati</taxon>
        <taxon>Bacillota</taxon>
        <taxon>Bacilli</taxon>
        <taxon>Bacillales</taxon>
        <taxon>Bacillaceae</taxon>
        <taxon>Pontibacillus</taxon>
    </lineage>
</organism>
<keyword evidence="1" id="KW-1133">Transmembrane helix</keyword>
<feature type="transmembrane region" description="Helical" evidence="1">
    <location>
        <begin position="163"/>
        <end position="188"/>
    </location>
</feature>
<feature type="domain" description="GGDEF" evidence="3">
    <location>
        <begin position="357"/>
        <end position="489"/>
    </location>
</feature>
<feature type="transmembrane region" description="Helical" evidence="1">
    <location>
        <begin position="269"/>
        <end position="287"/>
    </location>
</feature>
<keyword evidence="1" id="KW-0472">Membrane</keyword>
<sequence length="755" mass="86091">MLASRGLAILTLIISSIVFYGWIITFSDNSSIRLLGVSIISIVGGTLSSTWLYKVYSSTSEKESYFWLLLCLGTLLYVISNGIWLCFQIWGGSSQFPRVSNWIWILEYIIFLGALIYKTQLLSMRHSNNHYIFYILIFMTIFSSISVYYLIKPIISITNSSISISTIILIYPMLNLSILFVTVTLYYLSKTSNNRKVILILISGFFIQVICDSSLIFLRLTGEYKVGGLIEPLWLIAIMLIGLAGVFRKESGKPEENWSLNDDSKKEKVILPYLGVLLFILLAIESYQWKFNALSIGACIIFLLIIIRQFLIMKKNENLTDEYRDLAYHDPLTGLKNRTKFRKDLMNVIDEAQLRNHKVGLLLIDLDRFKYVNDTLGHYTGDGLLKEVSNRLKDGLEVYDNLYRLGGDEYIIILPNASALYCQQTAEAVLKEFTNPFLVNEYEISVTPSIGISVYPENGSDQESLFISADMAMYLAKENGKNNFQFYNAELHEIINRRVYIESELSKAIEKDQLELYYQPKVDLYTKEITGMEALLRWKHPKLGFISPQEFIPLAEETGNIVAIGEWVLKTACKQNKHWQEKGFDPLCISINVSARQFEHSDFINAVSKALDETGLSPQYLELEITESIIQNVSESKEVLNRLRSIGVKLSIDDFGTGYSSLYVLRELPIDVIKIDKSFIDNLTDSKNLSMIKTIIDLGLNLNLHVLAEGIEHEYQVKKLVEQGCSSGQGYQFSRPVSEKDFEALLLQSSIYTIE</sequence>
<dbReference type="eggNOG" id="COG5001">
    <property type="taxonomic scope" value="Bacteria"/>
</dbReference>
<feature type="transmembrane region" description="Helical" evidence="1">
    <location>
        <begin position="7"/>
        <end position="26"/>
    </location>
</feature>
<comment type="caution">
    <text evidence="4">The sequence shown here is derived from an EMBL/GenBank/DDBJ whole genome shotgun (WGS) entry which is preliminary data.</text>
</comment>
<protein>
    <submittedName>
        <fullName evidence="4">Signal peptide protein</fullName>
    </submittedName>
</protein>
<evidence type="ECO:0000313" key="4">
    <source>
        <dbReference type="EMBL" id="KGX88715.1"/>
    </source>
</evidence>
<dbReference type="SMART" id="SM00267">
    <property type="entry name" value="GGDEF"/>
    <property type="match status" value="1"/>
</dbReference>
<dbReference type="PROSITE" id="PS50887">
    <property type="entry name" value="GGDEF"/>
    <property type="match status" value="1"/>
</dbReference>
<dbReference type="InterPro" id="IPR029787">
    <property type="entry name" value="Nucleotide_cyclase"/>
</dbReference>
<keyword evidence="1" id="KW-0812">Transmembrane</keyword>
<dbReference type="Gene3D" id="3.30.70.270">
    <property type="match status" value="1"/>
</dbReference>
<dbReference type="Proteomes" id="UP000030403">
    <property type="component" value="Unassembled WGS sequence"/>
</dbReference>
<dbReference type="FunFam" id="3.20.20.450:FF:000001">
    <property type="entry name" value="Cyclic di-GMP phosphodiesterase yahA"/>
    <property type="match status" value="1"/>
</dbReference>
<dbReference type="NCBIfam" id="TIGR00254">
    <property type="entry name" value="GGDEF"/>
    <property type="match status" value="1"/>
</dbReference>
<feature type="transmembrane region" description="Helical" evidence="1">
    <location>
        <begin position="197"/>
        <end position="217"/>
    </location>
</feature>
<dbReference type="SUPFAM" id="SSF141868">
    <property type="entry name" value="EAL domain-like"/>
    <property type="match status" value="1"/>
</dbReference>
<feature type="transmembrane region" description="Helical" evidence="1">
    <location>
        <begin position="293"/>
        <end position="311"/>
    </location>
</feature>
<dbReference type="RefSeq" id="WP_027446583.1">
    <property type="nucleotide sequence ID" value="NZ_AULJ01000037.1"/>
</dbReference>
<feature type="transmembrane region" description="Helical" evidence="1">
    <location>
        <begin position="65"/>
        <end position="90"/>
    </location>
</feature>
<keyword evidence="5" id="KW-1185">Reference proteome</keyword>
<evidence type="ECO:0000259" key="2">
    <source>
        <dbReference type="PROSITE" id="PS50883"/>
    </source>
</evidence>
<dbReference type="Pfam" id="PF00990">
    <property type="entry name" value="GGDEF"/>
    <property type="match status" value="1"/>
</dbReference>
<gene>
    <name evidence="4" type="ORF">N783_07490</name>
</gene>
<feature type="transmembrane region" description="Helical" evidence="1">
    <location>
        <begin position="102"/>
        <end position="119"/>
    </location>
</feature>
<evidence type="ECO:0000259" key="3">
    <source>
        <dbReference type="PROSITE" id="PS50887"/>
    </source>
</evidence>
<dbReference type="InterPro" id="IPR000160">
    <property type="entry name" value="GGDEF_dom"/>
</dbReference>
<feature type="transmembrane region" description="Helical" evidence="1">
    <location>
        <begin position="229"/>
        <end position="248"/>
    </location>
</feature>
<dbReference type="PANTHER" id="PTHR44757">
    <property type="entry name" value="DIGUANYLATE CYCLASE DGCP"/>
    <property type="match status" value="1"/>
</dbReference>
<dbReference type="Gene3D" id="3.20.20.450">
    <property type="entry name" value="EAL domain"/>
    <property type="match status" value="1"/>
</dbReference>
<feature type="domain" description="EAL" evidence="2">
    <location>
        <begin position="498"/>
        <end position="750"/>
    </location>
</feature>
<feature type="transmembrane region" description="Helical" evidence="1">
    <location>
        <begin position="131"/>
        <end position="151"/>
    </location>
</feature>
<dbReference type="SUPFAM" id="SSF55073">
    <property type="entry name" value="Nucleotide cyclase"/>
    <property type="match status" value="1"/>
</dbReference>
<dbReference type="CDD" id="cd01948">
    <property type="entry name" value="EAL"/>
    <property type="match status" value="1"/>
</dbReference>
<dbReference type="PANTHER" id="PTHR44757:SF2">
    <property type="entry name" value="BIOFILM ARCHITECTURE MAINTENANCE PROTEIN MBAA"/>
    <property type="match status" value="1"/>
</dbReference>
<dbReference type="PROSITE" id="PS50883">
    <property type="entry name" value="EAL"/>
    <property type="match status" value="1"/>
</dbReference>
<dbReference type="STRING" id="1385511.GCA_000425225_02933"/>
<dbReference type="InterPro" id="IPR052155">
    <property type="entry name" value="Biofilm_reg_signaling"/>
</dbReference>
<proteinExistence type="predicted"/>
<dbReference type="CDD" id="cd01949">
    <property type="entry name" value="GGDEF"/>
    <property type="match status" value="1"/>
</dbReference>
<evidence type="ECO:0000313" key="5">
    <source>
        <dbReference type="Proteomes" id="UP000030403"/>
    </source>
</evidence>
<feature type="transmembrane region" description="Helical" evidence="1">
    <location>
        <begin position="32"/>
        <end position="53"/>
    </location>
</feature>
<dbReference type="AlphaFoldDB" id="A0A0A5GC79"/>
<name>A0A0A5GC79_9BACI</name>
<dbReference type="Pfam" id="PF00563">
    <property type="entry name" value="EAL"/>
    <property type="match status" value="1"/>
</dbReference>
<dbReference type="InterPro" id="IPR043128">
    <property type="entry name" value="Rev_trsase/Diguanyl_cyclase"/>
</dbReference>
<evidence type="ECO:0000256" key="1">
    <source>
        <dbReference type="SAM" id="Phobius"/>
    </source>
</evidence>
<dbReference type="FunFam" id="3.30.70.270:FF:000001">
    <property type="entry name" value="Diguanylate cyclase domain protein"/>
    <property type="match status" value="1"/>
</dbReference>
<reference evidence="4 5" key="1">
    <citation type="submission" date="2013-08" db="EMBL/GenBank/DDBJ databases">
        <authorList>
            <person name="Huang J."/>
            <person name="Wang G."/>
        </authorList>
    </citation>
    <scope>NUCLEOTIDE SEQUENCE [LARGE SCALE GENOMIC DNA]</scope>
    <source>
        <strain evidence="4 5">BH030004</strain>
    </source>
</reference>
<accession>A0A0A5GC79</accession>
<dbReference type="InterPro" id="IPR035919">
    <property type="entry name" value="EAL_sf"/>
</dbReference>